<evidence type="ECO:0000256" key="9">
    <source>
        <dbReference type="ARBA" id="ARBA00023034"/>
    </source>
</evidence>
<dbReference type="SUPFAM" id="SSF64356">
    <property type="entry name" value="SNARE-like"/>
    <property type="match status" value="1"/>
</dbReference>
<evidence type="ECO:0000256" key="10">
    <source>
        <dbReference type="ARBA" id="ARBA00023054"/>
    </source>
</evidence>
<dbReference type="InterPro" id="IPR044565">
    <property type="entry name" value="Sec22"/>
</dbReference>
<dbReference type="FunFam" id="3.30.450.50:FF:000004">
    <property type="entry name" value="vesicle-trafficking protein SEC22b"/>
    <property type="match status" value="1"/>
</dbReference>
<feature type="domain" description="Longin" evidence="18">
    <location>
        <begin position="6"/>
        <end position="119"/>
    </location>
</feature>
<dbReference type="GO" id="GO:0015031">
    <property type="term" value="P:protein transport"/>
    <property type="evidence" value="ECO:0007669"/>
    <property type="project" value="UniProtKB-KW"/>
</dbReference>
<feature type="domain" description="V-SNARE coiled-coil homology" evidence="19">
    <location>
        <begin position="134"/>
        <end position="194"/>
    </location>
</feature>
<evidence type="ECO:0000256" key="1">
    <source>
        <dbReference type="ARBA" id="ARBA00004163"/>
    </source>
</evidence>
<dbReference type="InterPro" id="IPR015943">
    <property type="entry name" value="WD40/YVTN_repeat-like_dom_sf"/>
</dbReference>
<dbReference type="Pfam" id="PF13774">
    <property type="entry name" value="Longin"/>
    <property type="match status" value="1"/>
</dbReference>
<dbReference type="Gene3D" id="3.30.450.50">
    <property type="entry name" value="Longin domain"/>
    <property type="match status" value="1"/>
</dbReference>
<evidence type="ECO:0000256" key="17">
    <source>
        <dbReference type="SAM" id="Phobius"/>
    </source>
</evidence>
<dbReference type="SMART" id="SM01270">
    <property type="entry name" value="Longin"/>
    <property type="match status" value="1"/>
</dbReference>
<dbReference type="PROSITE" id="PS50082">
    <property type="entry name" value="WD_REPEATS_2"/>
    <property type="match status" value="1"/>
</dbReference>
<evidence type="ECO:0000256" key="4">
    <source>
        <dbReference type="ARBA" id="ARBA00022448"/>
    </source>
</evidence>
<evidence type="ECO:0000256" key="11">
    <source>
        <dbReference type="ARBA" id="ARBA00023136"/>
    </source>
</evidence>
<evidence type="ECO:0000256" key="7">
    <source>
        <dbReference type="ARBA" id="ARBA00022927"/>
    </source>
</evidence>
<dbReference type="OrthoDB" id="1719357at2759"/>
<evidence type="ECO:0000256" key="6">
    <source>
        <dbReference type="ARBA" id="ARBA00022824"/>
    </source>
</evidence>
<dbReference type="GO" id="GO:0006888">
    <property type="term" value="P:endoplasmic reticulum to Golgi vesicle-mediated transport"/>
    <property type="evidence" value="ECO:0007669"/>
    <property type="project" value="InterPro"/>
</dbReference>
<dbReference type="CDD" id="cd14824">
    <property type="entry name" value="Longin"/>
    <property type="match status" value="1"/>
</dbReference>
<dbReference type="InterPro" id="IPR011012">
    <property type="entry name" value="Longin-like_dom_sf"/>
</dbReference>
<dbReference type="GO" id="GO:0005789">
    <property type="term" value="C:endoplasmic reticulum membrane"/>
    <property type="evidence" value="ECO:0007669"/>
    <property type="project" value="UniProtKB-SubCell"/>
</dbReference>
<dbReference type="GO" id="GO:0005484">
    <property type="term" value="F:SNAP receptor activity"/>
    <property type="evidence" value="ECO:0007669"/>
    <property type="project" value="InterPro"/>
</dbReference>
<dbReference type="Gene3D" id="1.20.5.110">
    <property type="match status" value="1"/>
</dbReference>
<feature type="transmembrane region" description="Helical" evidence="17">
    <location>
        <begin position="192"/>
        <end position="214"/>
    </location>
</feature>
<keyword evidence="6" id="KW-0256">Endoplasmic reticulum</keyword>
<accession>A0A4Y7MX62</accession>
<dbReference type="Gene3D" id="2.130.10.10">
    <property type="entry name" value="YVTN repeat-like/Quinoprotein amine dehydrogenase"/>
    <property type="match status" value="1"/>
</dbReference>
<keyword evidence="11 17" id="KW-0472">Membrane</keyword>
<evidence type="ECO:0000256" key="8">
    <source>
        <dbReference type="ARBA" id="ARBA00022989"/>
    </source>
</evidence>
<dbReference type="CDD" id="cd15866">
    <property type="entry name" value="R-SNARE_SEC22"/>
    <property type="match status" value="1"/>
</dbReference>
<evidence type="ECO:0000256" key="15">
    <source>
        <dbReference type="PROSITE-ProRule" id="PRU00290"/>
    </source>
</evidence>
<dbReference type="InterPro" id="IPR042855">
    <property type="entry name" value="V_SNARE_CC"/>
</dbReference>
<proteinExistence type="evidence at transcript level"/>
<reference evidence="20" key="1">
    <citation type="submission" date="2018-08" db="EMBL/GenBank/DDBJ databases">
        <authorList>
            <person name="Cornetti L."/>
        </authorList>
    </citation>
    <scope>NUCLEOTIDE SEQUENCE</scope>
    <source>
        <strain evidence="20">TCO</strain>
    </source>
</reference>
<keyword evidence="7" id="KW-0653">Protein transport</keyword>
<dbReference type="SUPFAM" id="SSF58038">
    <property type="entry name" value="SNARE fusion complex"/>
    <property type="match status" value="1"/>
</dbReference>
<dbReference type="SMART" id="SM00320">
    <property type="entry name" value="WD40"/>
    <property type="match status" value="2"/>
</dbReference>
<evidence type="ECO:0000256" key="5">
    <source>
        <dbReference type="ARBA" id="ARBA00022692"/>
    </source>
</evidence>
<gene>
    <name evidence="20" type="primary">EOG090X0HBC</name>
</gene>
<evidence type="ECO:0000256" key="13">
    <source>
        <dbReference type="ARBA" id="ARBA00024188"/>
    </source>
</evidence>
<evidence type="ECO:0000259" key="18">
    <source>
        <dbReference type="PROSITE" id="PS50859"/>
    </source>
</evidence>
<dbReference type="PANTHER" id="PTHR45837">
    <property type="entry name" value="VESICLE-TRAFFICKING PROTEIN SEC22B"/>
    <property type="match status" value="1"/>
</dbReference>
<keyword evidence="14" id="KW-0853">WD repeat</keyword>
<evidence type="ECO:0000256" key="16">
    <source>
        <dbReference type="SAM" id="MobiDB-lite"/>
    </source>
</evidence>
<comment type="similarity">
    <text evidence="3">Belongs to the synaptobrevin family.</text>
</comment>
<evidence type="ECO:0000313" key="20">
    <source>
        <dbReference type="EMBL" id="SVE85223.1"/>
    </source>
</evidence>
<feature type="compositionally biased region" description="Low complexity" evidence="16">
    <location>
        <begin position="301"/>
        <end position="321"/>
    </location>
</feature>
<dbReference type="AlphaFoldDB" id="A0A4Y7MX62"/>
<dbReference type="PROSITE" id="PS50892">
    <property type="entry name" value="V_SNARE"/>
    <property type="match status" value="1"/>
</dbReference>
<dbReference type="Pfam" id="PF00957">
    <property type="entry name" value="Synaptobrevin"/>
    <property type="match status" value="1"/>
</dbReference>
<keyword evidence="10 15" id="KW-0175">Coiled coil</keyword>
<dbReference type="Pfam" id="PF00400">
    <property type="entry name" value="WD40"/>
    <property type="match status" value="1"/>
</dbReference>
<organism evidence="20">
    <name type="scientific">Daphnia pulex</name>
    <name type="common">Water flea</name>
    <dbReference type="NCBI Taxonomy" id="6669"/>
    <lineage>
        <taxon>Eukaryota</taxon>
        <taxon>Metazoa</taxon>
        <taxon>Ecdysozoa</taxon>
        <taxon>Arthropoda</taxon>
        <taxon>Crustacea</taxon>
        <taxon>Branchiopoda</taxon>
        <taxon>Diplostraca</taxon>
        <taxon>Cladocera</taxon>
        <taxon>Anomopoda</taxon>
        <taxon>Daphniidae</taxon>
        <taxon>Daphnia</taxon>
    </lineage>
</organism>
<name>A0A4Y7MX62_DAPPU</name>
<evidence type="ECO:0000256" key="14">
    <source>
        <dbReference type="PROSITE-ProRule" id="PRU00221"/>
    </source>
</evidence>
<evidence type="ECO:0000256" key="2">
    <source>
        <dbReference type="ARBA" id="ARBA00004223"/>
    </source>
</evidence>
<evidence type="ECO:0000256" key="3">
    <source>
        <dbReference type="ARBA" id="ARBA00008025"/>
    </source>
</evidence>
<comment type="function">
    <text evidence="12">SNARE involved in targeting and fusion of ER-derived transport vesicles with the Golgi complex as well as Golgi-derived retrograde transport vesicles with the ER.</text>
</comment>
<keyword evidence="4" id="KW-0813">Transport</keyword>
<comment type="subcellular location">
    <subcellularLocation>
        <location evidence="1">Endoplasmic reticulum membrane</location>
        <topology evidence="1">Single-pass type IV membrane protein</topology>
    </subcellularLocation>
    <subcellularLocation>
        <location evidence="13">Golgi apparatus</location>
        <location evidence="13">cis-Golgi network membrane</location>
    </subcellularLocation>
    <subcellularLocation>
        <location evidence="2">Melanosome</location>
    </subcellularLocation>
</comment>
<dbReference type="GO" id="GO:0006890">
    <property type="term" value="P:retrograde vesicle-mediated transport, Golgi to endoplasmic reticulum"/>
    <property type="evidence" value="ECO:0007669"/>
    <property type="project" value="InterPro"/>
</dbReference>
<dbReference type="PROSITE" id="PS50294">
    <property type="entry name" value="WD_REPEATS_REGION"/>
    <property type="match status" value="1"/>
</dbReference>
<dbReference type="SUPFAM" id="SSF50978">
    <property type="entry name" value="WD40 repeat-like"/>
    <property type="match status" value="1"/>
</dbReference>
<dbReference type="PROSITE" id="PS50859">
    <property type="entry name" value="LONGIN"/>
    <property type="match status" value="1"/>
</dbReference>
<protein>
    <submittedName>
        <fullName evidence="20">EOG090X0HBC</fullName>
    </submittedName>
</protein>
<keyword evidence="5 17" id="KW-0812">Transmembrane</keyword>
<sequence length="512" mass="57126">MLFMTWIARVGDGLPLAASIPEDEESGKGVLDFQNQAKMLFRKMNQQSPSKCTIETGSHFFHYLIDKDVCYLVLCEQSYSKKLAFSFLEDLAQEFSSLYGKKVQSVNRPYSFIEFDTYIQKARRSFMDSRTRRNLTAINTELQDVQRIMVRNIDDVLQRGSLLSDLDNKAQTLSMSSQRYKKDARNLNMQSTYAKIGAVAIVLLVFFLYFWVFAADPQRTKNQVVYSIPDRCFIPLTPENSSVELFDQTSSSVYVEPTAASDATNAFNPVADLARPEADLTTSDADETASEAFDGDRSIDTTFGHGTGANTAGGNNTSGAALDTSRSDHGPMTEREDDPLEMMTGVKSLVKRKGAKGINHFSCMAIHPNHTMVLVGTDQGQLWPVSNEGEILNWGPVNAHQGPIYTVQWNPFHHQVFISCGTDWLVKIWDQREKEALVVISLGSCVEDCAFSPFSSTAFACMSSNGKVLLYDLNICLHKPLCSQRITPQRRAQPTVLSFALFHPVILVGDDK</sequence>
<feature type="compositionally biased region" description="Basic and acidic residues" evidence="16">
    <location>
        <begin position="325"/>
        <end position="334"/>
    </location>
</feature>
<dbReference type="InterPro" id="IPR036322">
    <property type="entry name" value="WD40_repeat_dom_sf"/>
</dbReference>
<evidence type="ECO:0000259" key="19">
    <source>
        <dbReference type="PROSITE" id="PS50892"/>
    </source>
</evidence>
<keyword evidence="8 17" id="KW-1133">Transmembrane helix</keyword>
<dbReference type="GO" id="GO:0005794">
    <property type="term" value="C:Golgi apparatus"/>
    <property type="evidence" value="ECO:0007669"/>
    <property type="project" value="UniProtKB-SubCell"/>
</dbReference>
<dbReference type="InterPro" id="IPR001680">
    <property type="entry name" value="WD40_rpt"/>
</dbReference>
<feature type="repeat" description="WD" evidence="14">
    <location>
        <begin position="397"/>
        <end position="439"/>
    </location>
</feature>
<feature type="region of interest" description="Disordered" evidence="16">
    <location>
        <begin position="276"/>
        <end position="337"/>
    </location>
</feature>
<keyword evidence="9" id="KW-0333">Golgi apparatus</keyword>
<dbReference type="EMBL" id="LR015604">
    <property type="protein sequence ID" value="SVE85223.1"/>
    <property type="molecule type" value="mRNA"/>
</dbReference>
<evidence type="ECO:0000256" key="12">
    <source>
        <dbReference type="ARBA" id="ARBA00024173"/>
    </source>
</evidence>
<dbReference type="InterPro" id="IPR010908">
    <property type="entry name" value="Longin_dom"/>
</dbReference>